<evidence type="ECO:0000256" key="5">
    <source>
        <dbReference type="SAM" id="MobiDB-lite"/>
    </source>
</evidence>
<dbReference type="FunFam" id="1.20.1720.10:FF:000018">
    <property type="entry name" value="Putative MFS multidrug transporter"/>
    <property type="match status" value="1"/>
</dbReference>
<keyword evidence="4 6" id="KW-0472">Membrane</keyword>
<feature type="transmembrane region" description="Helical" evidence="6">
    <location>
        <begin position="302"/>
        <end position="322"/>
    </location>
</feature>
<dbReference type="SUPFAM" id="SSF103473">
    <property type="entry name" value="MFS general substrate transporter"/>
    <property type="match status" value="1"/>
</dbReference>
<dbReference type="InterPro" id="IPR011701">
    <property type="entry name" value="MFS"/>
</dbReference>
<feature type="transmembrane region" description="Helical" evidence="6">
    <location>
        <begin position="113"/>
        <end position="133"/>
    </location>
</feature>
<name>A0A1D9QAP4_SCLS1</name>
<feature type="transmembrane region" description="Helical" evidence="6">
    <location>
        <begin position="203"/>
        <end position="221"/>
    </location>
</feature>
<dbReference type="VEuPathDB" id="FungiDB:sscle_08g067610"/>
<evidence type="ECO:0000256" key="1">
    <source>
        <dbReference type="ARBA" id="ARBA00004141"/>
    </source>
</evidence>
<dbReference type="PANTHER" id="PTHR23501:SF59">
    <property type="entry name" value="MAJOR FACILITATOR SUPERFAMILY (MFS) PROFILE DOMAIN-CONTAINING PROTEIN-RELATED"/>
    <property type="match status" value="1"/>
</dbReference>
<dbReference type="Pfam" id="PF07690">
    <property type="entry name" value="MFS_1"/>
    <property type="match status" value="1"/>
</dbReference>
<dbReference type="RefSeq" id="XP_001594126.1">
    <property type="nucleotide sequence ID" value="XM_001594076.1"/>
</dbReference>
<dbReference type="InterPro" id="IPR036259">
    <property type="entry name" value="MFS_trans_sf"/>
</dbReference>
<evidence type="ECO:0000256" key="6">
    <source>
        <dbReference type="SAM" id="Phobius"/>
    </source>
</evidence>
<feature type="transmembrane region" description="Helical" evidence="6">
    <location>
        <begin position="76"/>
        <end position="101"/>
    </location>
</feature>
<gene>
    <name evidence="8" type="ORF">sscle_08g067610</name>
</gene>
<evidence type="ECO:0000256" key="2">
    <source>
        <dbReference type="ARBA" id="ARBA00022692"/>
    </source>
</evidence>
<dbReference type="FunFam" id="1.20.1250.20:FF:000504">
    <property type="entry name" value="Similar to MFS multidrug transporter"/>
    <property type="match status" value="1"/>
</dbReference>
<feature type="transmembrane region" description="Helical" evidence="6">
    <location>
        <begin position="547"/>
        <end position="566"/>
    </location>
</feature>
<feature type="transmembrane region" description="Helical" evidence="6">
    <location>
        <begin position="466"/>
        <end position="490"/>
    </location>
</feature>
<feature type="transmembrane region" description="Helical" evidence="6">
    <location>
        <begin position="334"/>
        <end position="357"/>
    </location>
</feature>
<evidence type="ECO:0000313" key="9">
    <source>
        <dbReference type="Proteomes" id="UP000177798"/>
    </source>
</evidence>
<dbReference type="PROSITE" id="PS50850">
    <property type="entry name" value="MFS"/>
    <property type="match status" value="1"/>
</dbReference>
<dbReference type="GO" id="GO:0016020">
    <property type="term" value="C:membrane"/>
    <property type="evidence" value="ECO:0007669"/>
    <property type="project" value="UniProtKB-SubCell"/>
</dbReference>
<feature type="region of interest" description="Disordered" evidence="5">
    <location>
        <begin position="1"/>
        <end position="31"/>
    </location>
</feature>
<dbReference type="Proteomes" id="UP000177798">
    <property type="component" value="Chromosome 8"/>
</dbReference>
<evidence type="ECO:0000256" key="3">
    <source>
        <dbReference type="ARBA" id="ARBA00022989"/>
    </source>
</evidence>
<feature type="domain" description="Major facilitator superfamily (MFS) profile" evidence="7">
    <location>
        <begin position="79"/>
        <end position="571"/>
    </location>
</feature>
<dbReference type="Gene3D" id="1.20.1720.10">
    <property type="entry name" value="Multidrug resistance protein D"/>
    <property type="match status" value="1"/>
</dbReference>
<feature type="transmembrane region" description="Helical" evidence="6">
    <location>
        <begin position="377"/>
        <end position="398"/>
    </location>
</feature>
<feature type="transmembrane region" description="Helical" evidence="6">
    <location>
        <begin position="405"/>
        <end position="424"/>
    </location>
</feature>
<sequence>MNPQTPLPTSTSEPEENTSQYGRPSSPEHTLIENEESTITLRPSLEDVTPELKSIDLKKTDIPTTEAESKKRGWRFYGSFACLAILNLVCAVDATILSVALPTIATSLHATAIQAFWCGTSFLLCSTVFQPTWAAFSHIIGRKSVLMTALFLFSVGTILCSVSENIELLLVGRCIQGIGGGGLVGLTYVLLADMVTLRERGKWMSIISLQWAIGSVIGPVIGGAFAEKLTWRWIFWLNIPFCVVSAVGIPICLKLNIKKGSMWAKLKAFDWLGSFLFVASTTSLLIPLTWGGVMHSWSSVRTLVPLLIGIGGLIAFLLYSIFRKGDPLIRRSLFNSPTAIVAYFGTLVHGICVWSVLFYMPLYFEVAKKYTPIQAGIGLFPMTFTTAPAAVVVGLIIAKTGRYRPSIWAGWALTTFGLGLLILLKESTSIVSWIFINLIPGIGLGTLFSAQGFAAQASASNADLPFAGAMYSFFRAFGQTIGVAISGVIFQNSFQKKILKTAYAVYANEWSRDASAFVQIVKAWSDTGAEGEMKQVVIGAYVGSLKMVWIVMCALAGLAFVTSLVFTKEIPMSRELETDQGFDYEYTERKGKGLSQTTVPITPQRNGDEMA</sequence>
<dbReference type="EMBL" id="CP017821">
    <property type="protein sequence ID" value="APA11991.1"/>
    <property type="molecule type" value="Genomic_DNA"/>
</dbReference>
<dbReference type="Gene3D" id="1.20.1250.20">
    <property type="entry name" value="MFS general substrate transporter like domains"/>
    <property type="match status" value="1"/>
</dbReference>
<accession>A0A1D9QAP4</accession>
<feature type="transmembrane region" description="Helical" evidence="6">
    <location>
        <begin position="145"/>
        <end position="164"/>
    </location>
</feature>
<reference evidence="9" key="1">
    <citation type="journal article" date="2017" name="Genome Biol. Evol.">
        <title>The complete genome sequence of the phytopathogenic fungus Sclerotinia sclerotiorum reveals insights into the genome architecture of broad host range pathogens.</title>
        <authorList>
            <person name="Derbyshire M."/>
            <person name="Denton-Giles M."/>
            <person name="Hegedus D."/>
            <person name="Seifbarghy S."/>
            <person name="Rollins J."/>
            <person name="van Kan J."/>
            <person name="Seidl M.F."/>
            <person name="Faino L."/>
            <person name="Mbengue M."/>
            <person name="Navaud O."/>
            <person name="Raffaele S."/>
            <person name="Hammond-Kosack K."/>
            <person name="Heard S."/>
            <person name="Oliver R."/>
        </authorList>
    </citation>
    <scope>NUCLEOTIDE SEQUENCE [LARGE SCALE GENOMIC DNA]</scope>
    <source>
        <strain evidence="9">ATCC 18683 / 1980 / Ss-1</strain>
    </source>
</reference>
<keyword evidence="2 6" id="KW-0812">Transmembrane</keyword>
<dbReference type="InterPro" id="IPR020846">
    <property type="entry name" value="MFS_dom"/>
</dbReference>
<dbReference type="GO" id="GO:0022857">
    <property type="term" value="F:transmembrane transporter activity"/>
    <property type="evidence" value="ECO:0007669"/>
    <property type="project" value="InterPro"/>
</dbReference>
<dbReference type="OMA" id="PFIWAGW"/>
<organism evidence="8 9">
    <name type="scientific">Sclerotinia sclerotiorum (strain ATCC 18683 / 1980 / Ss-1)</name>
    <name type="common">White mold</name>
    <name type="synonym">Whetzelinia sclerotiorum</name>
    <dbReference type="NCBI Taxonomy" id="665079"/>
    <lineage>
        <taxon>Eukaryota</taxon>
        <taxon>Fungi</taxon>
        <taxon>Dikarya</taxon>
        <taxon>Ascomycota</taxon>
        <taxon>Pezizomycotina</taxon>
        <taxon>Leotiomycetes</taxon>
        <taxon>Helotiales</taxon>
        <taxon>Sclerotiniaceae</taxon>
        <taxon>Sclerotinia</taxon>
    </lineage>
</organism>
<dbReference type="KEGG" id="ssl:SS1G_05556"/>
<dbReference type="PANTHER" id="PTHR23501">
    <property type="entry name" value="MAJOR FACILITATOR SUPERFAMILY"/>
    <property type="match status" value="1"/>
</dbReference>
<protein>
    <recommendedName>
        <fullName evidence="7">Major facilitator superfamily (MFS) profile domain-containing protein</fullName>
    </recommendedName>
</protein>
<feature type="transmembrane region" description="Helical" evidence="6">
    <location>
        <begin position="269"/>
        <end position="290"/>
    </location>
</feature>
<feature type="transmembrane region" description="Helical" evidence="6">
    <location>
        <begin position="233"/>
        <end position="257"/>
    </location>
</feature>
<proteinExistence type="predicted"/>
<feature type="compositionally biased region" description="Polar residues" evidence="5">
    <location>
        <begin position="1"/>
        <end position="23"/>
    </location>
</feature>
<evidence type="ECO:0000259" key="7">
    <source>
        <dbReference type="PROSITE" id="PS50850"/>
    </source>
</evidence>
<evidence type="ECO:0000313" key="8">
    <source>
        <dbReference type="EMBL" id="APA11991.1"/>
    </source>
</evidence>
<feature type="transmembrane region" description="Helical" evidence="6">
    <location>
        <begin position="170"/>
        <end position="191"/>
    </location>
</feature>
<dbReference type="PRINTS" id="PR01036">
    <property type="entry name" value="TCRTETB"/>
</dbReference>
<keyword evidence="3 6" id="KW-1133">Transmembrane helix</keyword>
<dbReference type="OrthoDB" id="4139357at2759"/>
<comment type="subcellular location">
    <subcellularLocation>
        <location evidence="1">Membrane</location>
        <topology evidence="1">Multi-pass membrane protein</topology>
    </subcellularLocation>
</comment>
<feature type="transmembrane region" description="Helical" evidence="6">
    <location>
        <begin position="430"/>
        <end position="454"/>
    </location>
</feature>
<dbReference type="AlphaFoldDB" id="A0A1D9QAP4"/>
<evidence type="ECO:0000256" key="4">
    <source>
        <dbReference type="ARBA" id="ARBA00023136"/>
    </source>
</evidence>